<dbReference type="InterPro" id="IPR037523">
    <property type="entry name" value="VOC_core"/>
</dbReference>
<name>A0A370DE96_9GAMM</name>
<accession>A0A370DE96</accession>
<dbReference type="Gene3D" id="3.10.180.10">
    <property type="entry name" value="2,3-Dihydroxybiphenyl 1,2-Dioxygenase, domain 1"/>
    <property type="match status" value="2"/>
</dbReference>
<dbReference type="InterPro" id="IPR004360">
    <property type="entry name" value="Glyas_Fos-R_dOase_dom"/>
</dbReference>
<sequence>MRLSVSFLGLLVTVVTGLNGCASFTDLSQGGAEMAQVAITEKPSGKRYPGKFVWHDLITPDFKLAGRFYEKLFGWQIEYRDRYAVVRNGNKLIAGILQLESTDEFAREGVWLPSVSVTDVKAAINRVEANGGKILKGPVEMQRRGEAVLISDPQRADLVLLKAKGGDPVDVEAAIGDWLWDELWTNDAEKLELFYQRVLGYDETVLGEGYDVFKSQKKWRAGIRHVADDVKHMLWVPVIRVVDPELIVQRVEELGGVVWITPEEAPGNGDIALISDPTGALLLIQRWASKNVSTETVKEEL</sequence>
<protein>
    <recommendedName>
        <fullName evidence="1">VOC domain-containing protein</fullName>
    </recommendedName>
</protein>
<organism evidence="2 3">
    <name type="scientific">endosymbiont of Galathealinum brachiosum</name>
    <dbReference type="NCBI Taxonomy" id="2200906"/>
    <lineage>
        <taxon>Bacteria</taxon>
        <taxon>Pseudomonadati</taxon>
        <taxon>Pseudomonadota</taxon>
        <taxon>Gammaproteobacteria</taxon>
        <taxon>sulfur-oxidizing symbionts</taxon>
    </lineage>
</organism>
<dbReference type="CDD" id="cd07247">
    <property type="entry name" value="SgaA_N_like"/>
    <property type="match status" value="1"/>
</dbReference>
<keyword evidence="3" id="KW-1185">Reference proteome</keyword>
<dbReference type="Proteomes" id="UP000254266">
    <property type="component" value="Unassembled WGS sequence"/>
</dbReference>
<evidence type="ECO:0000313" key="3">
    <source>
        <dbReference type="Proteomes" id="UP000254266"/>
    </source>
</evidence>
<dbReference type="SUPFAM" id="SSF54593">
    <property type="entry name" value="Glyoxalase/Bleomycin resistance protein/Dihydroxybiphenyl dioxygenase"/>
    <property type="match status" value="1"/>
</dbReference>
<dbReference type="InterPro" id="IPR029068">
    <property type="entry name" value="Glyas_Bleomycin-R_OHBP_Dase"/>
</dbReference>
<dbReference type="PROSITE" id="PS51819">
    <property type="entry name" value="VOC"/>
    <property type="match status" value="1"/>
</dbReference>
<gene>
    <name evidence="2" type="ORF">DIZ80_11520</name>
</gene>
<evidence type="ECO:0000259" key="1">
    <source>
        <dbReference type="PROSITE" id="PS51819"/>
    </source>
</evidence>
<dbReference type="InterPro" id="IPR052164">
    <property type="entry name" value="Anthracycline_SecMetBiosynth"/>
</dbReference>
<reference evidence="2 3" key="1">
    <citation type="journal article" date="2018" name="ISME J.">
        <title>Endosymbiont genomes yield clues of tubeworm success.</title>
        <authorList>
            <person name="Li Y."/>
            <person name="Liles M.R."/>
            <person name="Halanych K.M."/>
        </authorList>
    </citation>
    <scope>NUCLEOTIDE SEQUENCE [LARGE SCALE GENOMIC DNA]</scope>
    <source>
        <strain evidence="2">A1464</strain>
    </source>
</reference>
<proteinExistence type="predicted"/>
<dbReference type="AlphaFoldDB" id="A0A370DE96"/>
<dbReference type="PANTHER" id="PTHR33993">
    <property type="entry name" value="GLYOXALASE-RELATED"/>
    <property type="match status" value="1"/>
</dbReference>
<evidence type="ECO:0000313" key="2">
    <source>
        <dbReference type="EMBL" id="RDH82890.1"/>
    </source>
</evidence>
<comment type="caution">
    <text evidence="2">The sequence shown here is derived from an EMBL/GenBank/DDBJ whole genome shotgun (WGS) entry which is preliminary data.</text>
</comment>
<dbReference type="PANTHER" id="PTHR33993:SF14">
    <property type="entry name" value="GB|AAF24581.1"/>
    <property type="match status" value="1"/>
</dbReference>
<dbReference type="Pfam" id="PF00903">
    <property type="entry name" value="Glyoxalase"/>
    <property type="match status" value="1"/>
</dbReference>
<dbReference type="EMBL" id="QFXC01000011">
    <property type="protein sequence ID" value="RDH82890.1"/>
    <property type="molecule type" value="Genomic_DNA"/>
</dbReference>
<feature type="domain" description="VOC" evidence="1">
    <location>
        <begin position="51"/>
        <end position="163"/>
    </location>
</feature>